<evidence type="ECO:0008006" key="3">
    <source>
        <dbReference type="Google" id="ProtNLM"/>
    </source>
</evidence>
<dbReference type="PROSITE" id="PS51257">
    <property type="entry name" value="PROKAR_LIPOPROTEIN"/>
    <property type="match status" value="1"/>
</dbReference>
<proteinExistence type="predicted"/>
<protein>
    <recommendedName>
        <fullName evidence="3">Lipoprotein</fullName>
    </recommendedName>
</protein>
<dbReference type="RefSeq" id="WP_420070410.1">
    <property type="nucleotide sequence ID" value="NZ_JBCHKQ010000011.1"/>
</dbReference>
<accession>A0ABU9UE60</accession>
<name>A0ABU9UE60_9SPIR</name>
<comment type="caution">
    <text evidence="1">The sequence shown here is derived from an EMBL/GenBank/DDBJ whole genome shotgun (WGS) entry which is preliminary data.</text>
</comment>
<keyword evidence="2" id="KW-1185">Reference proteome</keyword>
<sequence>MGVRKFIIVFIISIMLISCSGEEEINEYNIAISSGNLIISNSKVKSGIRIIRIEMYYKDGKQVFTIGKEDVKIKNGRAVIGLLDIFKKETYNSRIFLPFVSNREYYMTIEYADRIFEEITFFVGNPIREKSIDLLKESENLKSDIRVLLLEVIRFRMNY</sequence>
<dbReference type="Proteomes" id="UP001466331">
    <property type="component" value="Unassembled WGS sequence"/>
</dbReference>
<gene>
    <name evidence="1" type="ORF">WKV44_10465</name>
</gene>
<reference evidence="1 2" key="1">
    <citation type="submission" date="2024-03" db="EMBL/GenBank/DDBJ databases">
        <title>Ignisphaera cupida sp. nov., a hyperthermophilic hydrolytic archaeon from a hot spring of Kamchatka, and proposal of Ignisphaeraceae fam. nov.</title>
        <authorList>
            <person name="Podosokorskaya O.A."/>
            <person name="Elcheninov A.G."/>
            <person name="Maltseva A.I."/>
            <person name="Zayulina K.S."/>
            <person name="Novikov A."/>
            <person name="Merkel A.Y."/>
        </authorList>
    </citation>
    <scope>NUCLEOTIDE SEQUENCE [LARGE SCALE GENOMIC DNA]</scope>
    <source>
        <strain evidence="1 2">38H-sp</strain>
    </source>
</reference>
<evidence type="ECO:0000313" key="2">
    <source>
        <dbReference type="Proteomes" id="UP001466331"/>
    </source>
</evidence>
<evidence type="ECO:0000313" key="1">
    <source>
        <dbReference type="EMBL" id="MEM5948958.1"/>
    </source>
</evidence>
<organism evidence="1 2">
    <name type="scientific">Rarispira pelagica</name>
    <dbReference type="NCBI Taxonomy" id="3141764"/>
    <lineage>
        <taxon>Bacteria</taxon>
        <taxon>Pseudomonadati</taxon>
        <taxon>Spirochaetota</taxon>
        <taxon>Spirochaetia</taxon>
        <taxon>Winmispirales</taxon>
        <taxon>Winmispiraceae</taxon>
        <taxon>Rarispira</taxon>
    </lineage>
</organism>
<dbReference type="EMBL" id="JBCHKQ010000011">
    <property type="protein sequence ID" value="MEM5948958.1"/>
    <property type="molecule type" value="Genomic_DNA"/>
</dbReference>